<dbReference type="Gene3D" id="3.30.565.10">
    <property type="entry name" value="Histidine kinase-like ATPase, C-terminal domain"/>
    <property type="match status" value="1"/>
</dbReference>
<dbReference type="EMBL" id="WHPN01000420">
    <property type="protein sequence ID" value="KAF4405369.1"/>
    <property type="molecule type" value="Genomic_DNA"/>
</dbReference>
<dbReference type="InterPro" id="IPR050267">
    <property type="entry name" value="Anti-sigma-factor_SerPK"/>
</dbReference>
<dbReference type="PANTHER" id="PTHR35526:SF3">
    <property type="entry name" value="ANTI-SIGMA-F FACTOR RSBW"/>
    <property type="match status" value="1"/>
</dbReference>
<feature type="region of interest" description="Disordered" evidence="2">
    <location>
        <begin position="1"/>
        <end position="69"/>
    </location>
</feature>
<keyword evidence="5" id="KW-1185">Reference proteome</keyword>
<evidence type="ECO:0000259" key="3">
    <source>
        <dbReference type="Pfam" id="PF13581"/>
    </source>
</evidence>
<evidence type="ECO:0000313" key="5">
    <source>
        <dbReference type="Proteomes" id="UP000621266"/>
    </source>
</evidence>
<keyword evidence="1" id="KW-0808">Transferase</keyword>
<dbReference type="SUPFAM" id="SSF55874">
    <property type="entry name" value="ATPase domain of HSP90 chaperone/DNA topoisomerase II/histidine kinase"/>
    <property type="match status" value="1"/>
</dbReference>
<dbReference type="CDD" id="cd16936">
    <property type="entry name" value="HATPase_RsbW-like"/>
    <property type="match status" value="1"/>
</dbReference>
<feature type="domain" description="Histidine kinase/HSP90-like ATPase" evidence="3">
    <location>
        <begin position="72"/>
        <end position="193"/>
    </location>
</feature>
<keyword evidence="4" id="KW-0067">ATP-binding</keyword>
<dbReference type="GO" id="GO:0005524">
    <property type="term" value="F:ATP binding"/>
    <property type="evidence" value="ECO:0007669"/>
    <property type="project" value="UniProtKB-KW"/>
</dbReference>
<name>A0ABQ7F8V2_9ACTN</name>
<dbReference type="PANTHER" id="PTHR35526">
    <property type="entry name" value="ANTI-SIGMA-F FACTOR RSBW-RELATED"/>
    <property type="match status" value="1"/>
</dbReference>
<keyword evidence="4" id="KW-0547">Nucleotide-binding</keyword>
<evidence type="ECO:0000256" key="2">
    <source>
        <dbReference type="SAM" id="MobiDB-lite"/>
    </source>
</evidence>
<accession>A0ABQ7F8V2</accession>
<comment type="caution">
    <text evidence="4">The sequence shown here is derived from an EMBL/GenBank/DDBJ whole genome shotgun (WGS) entry which is preliminary data.</text>
</comment>
<feature type="region of interest" description="Disordered" evidence="2">
    <location>
        <begin position="143"/>
        <end position="162"/>
    </location>
</feature>
<feature type="compositionally biased region" description="Pro residues" evidence="2">
    <location>
        <begin position="40"/>
        <end position="57"/>
    </location>
</feature>
<organism evidence="4 5">
    <name type="scientific">Streptomyces lycii</name>
    <dbReference type="NCBI Taxonomy" id="2654337"/>
    <lineage>
        <taxon>Bacteria</taxon>
        <taxon>Bacillati</taxon>
        <taxon>Actinomycetota</taxon>
        <taxon>Actinomycetes</taxon>
        <taxon>Kitasatosporales</taxon>
        <taxon>Streptomycetaceae</taxon>
        <taxon>Streptomyces</taxon>
    </lineage>
</organism>
<evidence type="ECO:0000256" key="1">
    <source>
        <dbReference type="ARBA" id="ARBA00022527"/>
    </source>
</evidence>
<dbReference type="InterPro" id="IPR036890">
    <property type="entry name" value="HATPase_C_sf"/>
</dbReference>
<reference evidence="4 5" key="1">
    <citation type="submission" date="2019-10" db="EMBL/GenBank/DDBJ databases">
        <title>Streptomyces tenebrisbrunneis sp.nov., an endogenous actinomycete isolated from of Lycium ruthenicum.</title>
        <authorList>
            <person name="Ma L."/>
        </authorList>
    </citation>
    <scope>NUCLEOTIDE SEQUENCE [LARGE SCALE GENOMIC DNA]</scope>
    <source>
        <strain evidence="4 5">TRM 66187</strain>
    </source>
</reference>
<keyword evidence="1" id="KW-0418">Kinase</keyword>
<protein>
    <submittedName>
        <fullName evidence="4">ATP-binding protein</fullName>
    </submittedName>
</protein>
<gene>
    <name evidence="4" type="ORF">GCU69_30360</name>
</gene>
<evidence type="ECO:0000313" key="4">
    <source>
        <dbReference type="EMBL" id="KAF4405369.1"/>
    </source>
</evidence>
<dbReference type="Proteomes" id="UP000621266">
    <property type="component" value="Unassembled WGS sequence"/>
</dbReference>
<dbReference type="InterPro" id="IPR003594">
    <property type="entry name" value="HATPase_dom"/>
</dbReference>
<proteinExistence type="predicted"/>
<keyword evidence="1" id="KW-0723">Serine/threonine-protein kinase</keyword>
<dbReference type="Pfam" id="PF13581">
    <property type="entry name" value="HATPase_c_2"/>
    <property type="match status" value="1"/>
</dbReference>
<sequence>MTATERPPAVIHPPAVTELGPAQATEVAPAEHAVRDRPGPTTPGPAPGLPAATPAPCPLSRQPADTSELRFSATPRGARLARRLASLRVHEWGHPYGSAVNDAVALIVAELSANAVTHGSAPARDALLRLTRSPGRLLVEVADTGDGQPPTGLAAPPSPEAETGRGLALVAALAEEWGVTPRDGAPGKTVWAVIGTVLP</sequence>